<dbReference type="AlphaFoldDB" id="A0AAD1DWD4"/>
<evidence type="ECO:0000313" key="3">
    <source>
        <dbReference type="EMBL" id="AZB18177.1"/>
    </source>
</evidence>
<dbReference type="EMBL" id="CP033930">
    <property type="protein sequence ID" value="AZB18177.1"/>
    <property type="molecule type" value="Genomic_DNA"/>
</dbReference>
<dbReference type="Pfam" id="PF18962">
    <property type="entry name" value="Por_Secre_tail"/>
    <property type="match status" value="1"/>
</dbReference>
<dbReference type="InterPro" id="IPR026444">
    <property type="entry name" value="Secre_tail"/>
</dbReference>
<sequence>MMYPDLTFTTNCRESTRALTPGITGKKIRFFPNAVKDNLFVNADSPIQNIQLTDTQQRIVFDQNFNEDTAKINISNYPTGVYIIRVITNKNQVTEKIITK</sequence>
<evidence type="ECO:0000259" key="2">
    <source>
        <dbReference type="Pfam" id="PF18962"/>
    </source>
</evidence>
<proteinExistence type="predicted"/>
<dbReference type="RefSeq" id="WP_082723058.1">
    <property type="nucleotide sequence ID" value="NZ_CP033930.1"/>
</dbReference>
<accession>A0AAD1DWD4</accession>
<keyword evidence="1" id="KW-0732">Signal</keyword>
<name>A0AAD1DWD4_CHRID</name>
<evidence type="ECO:0000256" key="1">
    <source>
        <dbReference type="ARBA" id="ARBA00022729"/>
    </source>
</evidence>
<protein>
    <submittedName>
        <fullName evidence="3">T9SS C-terminal target domain-containing protein</fullName>
    </submittedName>
</protein>
<organism evidence="3 4">
    <name type="scientific">Chryseobacterium indologenes</name>
    <name type="common">Flavobacterium indologenes</name>
    <dbReference type="NCBI Taxonomy" id="253"/>
    <lineage>
        <taxon>Bacteria</taxon>
        <taxon>Pseudomonadati</taxon>
        <taxon>Bacteroidota</taxon>
        <taxon>Flavobacteriia</taxon>
        <taxon>Flavobacteriales</taxon>
        <taxon>Weeksellaceae</taxon>
        <taxon>Chryseobacterium group</taxon>
        <taxon>Chryseobacterium</taxon>
    </lineage>
</organism>
<reference evidence="3 4" key="1">
    <citation type="submission" date="2018-11" db="EMBL/GenBank/DDBJ databases">
        <title>Proposal to divide the Flavobacteriaceae and reorganize its genera based on Amino Acid Identity values calculated from whole genome sequences.</title>
        <authorList>
            <person name="Nicholson A.C."/>
            <person name="Gulvik C.A."/>
            <person name="Whitney A.M."/>
            <person name="Humrighouse B.W."/>
            <person name="Bell M."/>
            <person name="Holmes B."/>
            <person name="Steigerwalt A.G."/>
            <person name="Villarma A."/>
            <person name="Sheth M."/>
            <person name="Batra D."/>
            <person name="Pryor J."/>
            <person name="Bernardet J.-F."/>
            <person name="Hugo C."/>
            <person name="Kampfer P."/>
            <person name="Newman J."/>
            <person name="McQuiston J.R."/>
        </authorList>
    </citation>
    <scope>NUCLEOTIDE SEQUENCE [LARGE SCALE GENOMIC DNA]</scope>
    <source>
        <strain evidence="3 4">H5559</strain>
    </source>
</reference>
<gene>
    <name evidence="3" type="ORF">EG352_10505</name>
</gene>
<feature type="domain" description="Secretion system C-terminal sorting" evidence="2">
    <location>
        <begin position="31"/>
        <end position="98"/>
    </location>
</feature>
<dbReference type="NCBIfam" id="TIGR04183">
    <property type="entry name" value="Por_Secre_tail"/>
    <property type="match status" value="1"/>
</dbReference>
<evidence type="ECO:0000313" key="4">
    <source>
        <dbReference type="Proteomes" id="UP000269015"/>
    </source>
</evidence>
<dbReference type="Proteomes" id="UP000269015">
    <property type="component" value="Chromosome"/>
</dbReference>